<evidence type="ECO:0008006" key="4">
    <source>
        <dbReference type="Google" id="ProtNLM"/>
    </source>
</evidence>
<gene>
    <name evidence="2" type="ORF">PAXRUDRAFT_310531</name>
</gene>
<dbReference type="InParanoid" id="A0A0D0DSI0"/>
<reference evidence="3" key="2">
    <citation type="submission" date="2015-01" db="EMBL/GenBank/DDBJ databases">
        <title>Evolutionary Origins and Diversification of the Mycorrhizal Mutualists.</title>
        <authorList>
            <consortium name="DOE Joint Genome Institute"/>
            <consortium name="Mycorrhizal Genomics Consortium"/>
            <person name="Kohler A."/>
            <person name="Kuo A."/>
            <person name="Nagy L.G."/>
            <person name="Floudas D."/>
            <person name="Copeland A."/>
            <person name="Barry K.W."/>
            <person name="Cichocki N."/>
            <person name="Veneault-Fourrey C."/>
            <person name="LaButti K."/>
            <person name="Lindquist E.A."/>
            <person name="Lipzen A."/>
            <person name="Lundell T."/>
            <person name="Morin E."/>
            <person name="Murat C."/>
            <person name="Riley R."/>
            <person name="Ohm R."/>
            <person name="Sun H."/>
            <person name="Tunlid A."/>
            <person name="Henrissat B."/>
            <person name="Grigoriev I.V."/>
            <person name="Hibbett D.S."/>
            <person name="Martin F."/>
        </authorList>
    </citation>
    <scope>NUCLEOTIDE SEQUENCE [LARGE SCALE GENOMIC DNA]</scope>
    <source>
        <strain evidence="3">Ve08.2h10</strain>
    </source>
</reference>
<keyword evidence="1" id="KW-0732">Signal</keyword>
<evidence type="ECO:0000313" key="3">
    <source>
        <dbReference type="Proteomes" id="UP000054538"/>
    </source>
</evidence>
<feature type="chain" id="PRO_5002220928" description="Secreted protein" evidence="1">
    <location>
        <begin position="20"/>
        <end position="120"/>
    </location>
</feature>
<proteinExistence type="predicted"/>
<organism evidence="2 3">
    <name type="scientific">Paxillus rubicundulus Ve08.2h10</name>
    <dbReference type="NCBI Taxonomy" id="930991"/>
    <lineage>
        <taxon>Eukaryota</taxon>
        <taxon>Fungi</taxon>
        <taxon>Dikarya</taxon>
        <taxon>Basidiomycota</taxon>
        <taxon>Agaricomycotina</taxon>
        <taxon>Agaricomycetes</taxon>
        <taxon>Agaricomycetidae</taxon>
        <taxon>Boletales</taxon>
        <taxon>Paxilineae</taxon>
        <taxon>Paxillaceae</taxon>
        <taxon>Paxillus</taxon>
    </lineage>
</organism>
<dbReference type="HOGENOM" id="CLU_2050377_0_0_1"/>
<evidence type="ECO:0000256" key="1">
    <source>
        <dbReference type="SAM" id="SignalP"/>
    </source>
</evidence>
<evidence type="ECO:0000313" key="2">
    <source>
        <dbReference type="EMBL" id="KIK96408.1"/>
    </source>
</evidence>
<name>A0A0D0DSI0_9AGAM</name>
<keyword evidence="3" id="KW-1185">Reference proteome</keyword>
<feature type="signal peptide" evidence="1">
    <location>
        <begin position="1"/>
        <end position="19"/>
    </location>
</feature>
<protein>
    <recommendedName>
        <fullName evidence="4">Secreted protein</fullName>
    </recommendedName>
</protein>
<reference evidence="2 3" key="1">
    <citation type="submission" date="2014-04" db="EMBL/GenBank/DDBJ databases">
        <authorList>
            <consortium name="DOE Joint Genome Institute"/>
            <person name="Kuo A."/>
            <person name="Kohler A."/>
            <person name="Jargeat P."/>
            <person name="Nagy L.G."/>
            <person name="Floudas D."/>
            <person name="Copeland A."/>
            <person name="Barry K.W."/>
            <person name="Cichocki N."/>
            <person name="Veneault-Fourrey C."/>
            <person name="LaButti K."/>
            <person name="Lindquist E.A."/>
            <person name="Lipzen A."/>
            <person name="Lundell T."/>
            <person name="Morin E."/>
            <person name="Murat C."/>
            <person name="Sun H."/>
            <person name="Tunlid A."/>
            <person name="Henrissat B."/>
            <person name="Grigoriev I.V."/>
            <person name="Hibbett D.S."/>
            <person name="Martin F."/>
            <person name="Nordberg H.P."/>
            <person name="Cantor M.N."/>
            <person name="Hua S.X."/>
        </authorList>
    </citation>
    <scope>NUCLEOTIDE SEQUENCE [LARGE SCALE GENOMIC DNA]</scope>
    <source>
        <strain evidence="2 3">Ve08.2h10</strain>
    </source>
</reference>
<accession>A0A0D0DSI0</accession>
<dbReference type="AlphaFoldDB" id="A0A0D0DSI0"/>
<sequence length="120" mass="13214">MLCCHTLLAVLGHVYTLHGHSHAMTTLNVMLHDSGSQPVRFRACHRADRCVRRVARPVTMGGVDNPTCLCRHYPVMVESQASSEDIDDMSIARPLLPREDAHSIHGDSELATVVRSVSAM</sequence>
<dbReference type="EMBL" id="KN824988">
    <property type="protein sequence ID" value="KIK96408.1"/>
    <property type="molecule type" value="Genomic_DNA"/>
</dbReference>
<dbReference type="Proteomes" id="UP000054538">
    <property type="component" value="Unassembled WGS sequence"/>
</dbReference>